<evidence type="ECO:0000259" key="5">
    <source>
        <dbReference type="PROSITE" id="PS50303"/>
    </source>
</evidence>
<evidence type="ECO:0000313" key="7">
    <source>
        <dbReference type="EMBL" id="CAG9131369.1"/>
    </source>
</evidence>
<evidence type="ECO:0000313" key="6">
    <source>
        <dbReference type="EMBL" id="CAD5235147.1"/>
    </source>
</evidence>
<dbReference type="EMBL" id="CAJFCV020000006">
    <property type="protein sequence ID" value="CAG9131369.1"/>
    <property type="molecule type" value="Genomic_DNA"/>
</dbReference>
<dbReference type="SUPFAM" id="SSF48371">
    <property type="entry name" value="ARM repeat"/>
    <property type="match status" value="1"/>
</dbReference>
<feature type="domain" description="PUM-HD" evidence="5">
    <location>
        <begin position="158"/>
        <end position="526"/>
    </location>
</feature>
<dbReference type="Proteomes" id="UP000582659">
    <property type="component" value="Unassembled WGS sequence"/>
</dbReference>
<protein>
    <submittedName>
        <fullName evidence="6">(pine wood nematode) hypothetical protein</fullName>
    </submittedName>
    <submittedName>
        <fullName evidence="10">PUM-HD domain-containing protein</fullName>
    </submittedName>
</protein>
<dbReference type="InterPro" id="IPR033133">
    <property type="entry name" value="PUM-HD"/>
</dbReference>
<dbReference type="eggNOG" id="KOG1488">
    <property type="taxonomic scope" value="Eukaryota"/>
</dbReference>
<dbReference type="EMBL" id="CAJFDI010000006">
    <property type="protein sequence ID" value="CAD5235147.1"/>
    <property type="molecule type" value="Genomic_DNA"/>
</dbReference>
<dbReference type="Gene3D" id="1.25.10.10">
    <property type="entry name" value="Leucine-rich Repeat Variant"/>
    <property type="match status" value="1"/>
</dbReference>
<organism evidence="8 10">
    <name type="scientific">Bursaphelenchus xylophilus</name>
    <name type="common">Pinewood nematode worm</name>
    <name type="synonym">Aphelenchoides xylophilus</name>
    <dbReference type="NCBI Taxonomy" id="6326"/>
    <lineage>
        <taxon>Eukaryota</taxon>
        <taxon>Metazoa</taxon>
        <taxon>Ecdysozoa</taxon>
        <taxon>Nematoda</taxon>
        <taxon>Chromadorea</taxon>
        <taxon>Rhabditida</taxon>
        <taxon>Tylenchina</taxon>
        <taxon>Tylenchomorpha</taxon>
        <taxon>Aphelenchoidea</taxon>
        <taxon>Aphelenchoididae</taxon>
        <taxon>Bursaphelenchus</taxon>
    </lineage>
</organism>
<evidence type="ECO:0000313" key="10">
    <source>
        <dbReference type="WBParaSite" id="BXY_0117200.1"/>
    </source>
</evidence>
<gene>
    <name evidence="6" type="ORF">BXYJ_LOCUS15238</name>
</gene>
<accession>A0A1I7RKD8</accession>
<dbReference type="WBParaSite" id="BXY_0117200.1">
    <property type="protein sequence ID" value="BXY_0117200.1"/>
    <property type="gene ID" value="BXY_0117200"/>
</dbReference>
<name>A0A1I7RKD8_BURXY</name>
<sequence>MSCRAEDKTQIYTLDWENDPFHYLDSRYSLARLACLTLDALKEVGYEVIDESSSEKLDISEIPLFTIPHQISQESGILTSDELELSVFNCSPEKGSDNSNPLQSTPKTALPSSVQQLFDSAIEDDSEMFANSYQSYNRSHAFHGSSISLFRDSRTLEMVDRFVEEMLVLDAETLLRKFEGLERDDLVALLVSKKAFKYLQDHLEHSDTLTHGLADLLIANQLINKLSMDSNANYIIQILITSCPSKHAQIMDEFMKQPRELSNGKCSSRVLQEAIQHMEPQLIKKFLTSMHGQEFKIATDQCGNHVIQKVFDTHDYAVFDRFTKRLAEPAILDVIVKSKYGCRVVQKCLETLANAITEDTVPDAINDLVMPLLQKAREYSKNEYANYVIQNLMKHHALERQRDYIIDVVIIGNILQLSQDKFASHVVETALETASSTYMQRLCTEIFEDYNTNPKGQTALEVMMLDQFGNYVAQKLLEYVIKVSQGKVAGKSSWMTEFAETVIKLRPRLENYSSGKKILERIGHFKPDYMRKLQGSDHYNVPHYRVISDYSR</sequence>
<dbReference type="SMR" id="A0A1I7RKD8"/>
<dbReference type="PANTHER" id="PTHR12537">
    <property type="entry name" value="RNA BINDING PROTEIN PUMILIO-RELATED"/>
    <property type="match status" value="1"/>
</dbReference>
<dbReference type="Pfam" id="PF00806">
    <property type="entry name" value="PUF"/>
    <property type="match status" value="7"/>
</dbReference>
<dbReference type="SMART" id="SM00025">
    <property type="entry name" value="Pumilio"/>
    <property type="match status" value="7"/>
</dbReference>
<evidence type="ECO:0000256" key="2">
    <source>
        <dbReference type="ARBA" id="ARBA00022737"/>
    </source>
</evidence>
<feature type="repeat" description="Pumilio" evidence="4">
    <location>
        <begin position="407"/>
        <end position="444"/>
    </location>
</feature>
<keyword evidence="9" id="KW-1185">Reference proteome</keyword>
<reference evidence="10" key="1">
    <citation type="submission" date="2016-11" db="UniProtKB">
        <authorList>
            <consortium name="WormBaseParasite"/>
        </authorList>
    </citation>
    <scope>IDENTIFICATION</scope>
</reference>
<keyword evidence="1" id="KW-0217">Developmental protein</keyword>
<dbReference type="PANTHER" id="PTHR12537:SF112">
    <property type="entry name" value="FEM-3 MRNA-BINDING FACTOR 1-RELATED"/>
    <property type="match status" value="1"/>
</dbReference>
<dbReference type="InterPro" id="IPR001313">
    <property type="entry name" value="Pumilio_RNA-bd_rpt"/>
</dbReference>
<evidence type="ECO:0000313" key="9">
    <source>
        <dbReference type="Proteomes" id="UP000659654"/>
    </source>
</evidence>
<evidence type="ECO:0000313" key="8">
    <source>
        <dbReference type="Proteomes" id="UP000095284"/>
    </source>
</evidence>
<dbReference type="Proteomes" id="UP000095284">
    <property type="component" value="Unplaced"/>
</dbReference>
<dbReference type="InterPro" id="IPR016024">
    <property type="entry name" value="ARM-type_fold"/>
</dbReference>
<reference evidence="7" key="2">
    <citation type="submission" date="2020-08" db="EMBL/GenBank/DDBJ databases">
        <authorList>
            <person name="Kikuchi T."/>
        </authorList>
    </citation>
    <scope>NUCLEOTIDE SEQUENCE</scope>
    <source>
        <strain evidence="6">Ka4C1</strain>
    </source>
</reference>
<dbReference type="GO" id="GO:0010608">
    <property type="term" value="P:post-transcriptional regulation of gene expression"/>
    <property type="evidence" value="ECO:0007669"/>
    <property type="project" value="TreeGrafter"/>
</dbReference>
<evidence type="ECO:0000256" key="1">
    <source>
        <dbReference type="ARBA" id="ARBA00022473"/>
    </source>
</evidence>
<dbReference type="GO" id="GO:0005737">
    <property type="term" value="C:cytoplasm"/>
    <property type="evidence" value="ECO:0007669"/>
    <property type="project" value="TreeGrafter"/>
</dbReference>
<dbReference type="OrthoDB" id="668540at2759"/>
<feature type="repeat" description="Pumilio" evidence="4">
    <location>
        <begin position="289"/>
        <end position="324"/>
    </location>
</feature>
<dbReference type="PROSITE" id="PS50302">
    <property type="entry name" value="PUM"/>
    <property type="match status" value="3"/>
</dbReference>
<proteinExistence type="predicted"/>
<feature type="repeat" description="Pumilio" evidence="4">
    <location>
        <begin position="325"/>
        <end position="363"/>
    </location>
</feature>
<evidence type="ECO:0000256" key="4">
    <source>
        <dbReference type="PROSITE-ProRule" id="PRU00317"/>
    </source>
</evidence>
<keyword evidence="2" id="KW-0677">Repeat</keyword>
<evidence type="ECO:0000256" key="3">
    <source>
        <dbReference type="ARBA" id="ARBA00022782"/>
    </source>
</evidence>
<keyword evidence="3" id="KW-0221">Differentiation</keyword>
<dbReference type="GO" id="GO:0030154">
    <property type="term" value="P:cell differentiation"/>
    <property type="evidence" value="ECO:0007669"/>
    <property type="project" value="UniProtKB-KW"/>
</dbReference>
<dbReference type="GO" id="GO:0003729">
    <property type="term" value="F:mRNA binding"/>
    <property type="evidence" value="ECO:0007669"/>
    <property type="project" value="TreeGrafter"/>
</dbReference>
<dbReference type="AlphaFoldDB" id="A0A1I7RKD8"/>
<dbReference type="PROSITE" id="PS50303">
    <property type="entry name" value="PUM_HD"/>
    <property type="match status" value="1"/>
</dbReference>
<dbReference type="InterPro" id="IPR011989">
    <property type="entry name" value="ARM-like"/>
</dbReference>
<dbReference type="Proteomes" id="UP000659654">
    <property type="component" value="Unassembled WGS sequence"/>
</dbReference>